<keyword evidence="2" id="KW-0325">Glycoprotein</keyword>
<dbReference type="Gene3D" id="2.10.25.10">
    <property type="entry name" value="Laminin"/>
    <property type="match status" value="2"/>
</dbReference>
<dbReference type="AlphaFoldDB" id="A0A9Q1ESI6"/>
<dbReference type="InterPro" id="IPR050780">
    <property type="entry name" value="Mucin_vWF_Thrombospondin_sf"/>
</dbReference>
<dbReference type="Pfam" id="PF08742">
    <property type="entry name" value="C8"/>
    <property type="match status" value="2"/>
</dbReference>
<evidence type="ECO:0000313" key="4">
    <source>
        <dbReference type="EMBL" id="KAJ8344241.1"/>
    </source>
</evidence>
<reference evidence="4" key="1">
    <citation type="journal article" date="2023" name="Science">
        <title>Genome structures resolve the early diversification of teleost fishes.</title>
        <authorList>
            <person name="Parey E."/>
            <person name="Louis A."/>
            <person name="Montfort J."/>
            <person name="Bouchez O."/>
            <person name="Roques C."/>
            <person name="Iampietro C."/>
            <person name="Lluch J."/>
            <person name="Castinel A."/>
            <person name="Donnadieu C."/>
            <person name="Desvignes T."/>
            <person name="Floi Bucao C."/>
            <person name="Jouanno E."/>
            <person name="Wen M."/>
            <person name="Mejri S."/>
            <person name="Dirks R."/>
            <person name="Jansen H."/>
            <person name="Henkel C."/>
            <person name="Chen W.J."/>
            <person name="Zahm M."/>
            <person name="Cabau C."/>
            <person name="Klopp C."/>
            <person name="Thompson A.W."/>
            <person name="Robinson-Rechavi M."/>
            <person name="Braasch I."/>
            <person name="Lecointre G."/>
            <person name="Bobe J."/>
            <person name="Postlethwait J.H."/>
            <person name="Berthelot C."/>
            <person name="Roest Crollius H."/>
            <person name="Guiguen Y."/>
        </authorList>
    </citation>
    <scope>NUCLEOTIDE SEQUENCE</scope>
    <source>
        <strain evidence="4">WJC10195</strain>
    </source>
</reference>
<dbReference type="GO" id="GO:0005615">
    <property type="term" value="C:extracellular space"/>
    <property type="evidence" value="ECO:0007669"/>
    <property type="project" value="TreeGrafter"/>
</dbReference>
<name>A0A9Q1ESI6_SYNKA</name>
<dbReference type="InterPro" id="IPR002919">
    <property type="entry name" value="TIL_dom"/>
</dbReference>
<dbReference type="SMART" id="SM00832">
    <property type="entry name" value="C8"/>
    <property type="match status" value="2"/>
</dbReference>
<dbReference type="InterPro" id="IPR001846">
    <property type="entry name" value="VWF_type-D"/>
</dbReference>
<dbReference type="InterPro" id="IPR014853">
    <property type="entry name" value="VWF/SSPO/ZAN-like_Cys-rich_dom"/>
</dbReference>
<accession>A0A9Q1ESI6</accession>
<feature type="domain" description="VWFD" evidence="3">
    <location>
        <begin position="1"/>
        <end position="60"/>
    </location>
</feature>
<dbReference type="InterPro" id="IPR036084">
    <property type="entry name" value="Ser_inhib-like_sf"/>
</dbReference>
<dbReference type="PANTHER" id="PTHR11339:SF371">
    <property type="entry name" value="MUCIN-2"/>
    <property type="match status" value="1"/>
</dbReference>
<dbReference type="Pfam" id="PF01826">
    <property type="entry name" value="TIL"/>
    <property type="match status" value="1"/>
</dbReference>
<keyword evidence="1" id="KW-1015">Disulfide bond</keyword>
<dbReference type="EMBL" id="JAINUF010000013">
    <property type="protein sequence ID" value="KAJ8344241.1"/>
    <property type="molecule type" value="Genomic_DNA"/>
</dbReference>
<protein>
    <recommendedName>
        <fullName evidence="3">VWFD domain-containing protein</fullName>
    </recommendedName>
</protein>
<comment type="caution">
    <text evidence="4">The sequence shown here is derived from an EMBL/GenBank/DDBJ whole genome shotgun (WGS) entry which is preliminary data.</text>
</comment>
<sequence>MPIFLCQLELDSKYQNRTCGLCGDFNGIPLHFEFLEGGRQISSIEFGNRQKVHLPTEYCEDPSEEEEEFEDSGLDKCSKFVLSPEPYIQACMQDMCSCGDLPDDFCICSTLTEYSRQCSHAGGAPPNWRSPNFCAKKCPLNMVYSESGSPCMNTCSHTDTSLLCEEHLMDGCVCPEGLCGNFNMVLHDDLKTPQGLVEGTAASFANSWKAQASCPNRMERLDDPCSLSVENENYAEYWCSLLQNRKSEFSKCHTMVNPEAYYRRCKYSSCNCEKSEDCLCAVFSSYVRACQDKGVELQDWRTNVCGRYTETCPASQTFSYQLQQCQRTCRSLGSDRPSCSTDFLPVDGCSCPDGLYQDERGVCVTMAKCHCYHNGDHVKPGKSITIKEEHCMPASEGLLQLHLSRAE</sequence>
<evidence type="ECO:0000256" key="1">
    <source>
        <dbReference type="ARBA" id="ARBA00023157"/>
    </source>
</evidence>
<dbReference type="OrthoDB" id="160294at2759"/>
<proteinExistence type="predicted"/>
<evidence type="ECO:0000313" key="5">
    <source>
        <dbReference type="Proteomes" id="UP001152622"/>
    </source>
</evidence>
<dbReference type="PROSITE" id="PS51233">
    <property type="entry name" value="VWFD"/>
    <property type="match status" value="1"/>
</dbReference>
<evidence type="ECO:0000256" key="2">
    <source>
        <dbReference type="ARBA" id="ARBA00023180"/>
    </source>
</evidence>
<dbReference type="GO" id="GO:0031012">
    <property type="term" value="C:extracellular matrix"/>
    <property type="evidence" value="ECO:0007669"/>
    <property type="project" value="TreeGrafter"/>
</dbReference>
<dbReference type="PANTHER" id="PTHR11339">
    <property type="entry name" value="EXTRACELLULAR MATRIX GLYCOPROTEIN RELATED"/>
    <property type="match status" value="1"/>
</dbReference>
<dbReference type="Proteomes" id="UP001152622">
    <property type="component" value="Chromosome 13"/>
</dbReference>
<evidence type="ECO:0000259" key="3">
    <source>
        <dbReference type="PROSITE" id="PS51233"/>
    </source>
</evidence>
<organism evidence="4 5">
    <name type="scientific">Synaphobranchus kaupii</name>
    <name type="common">Kaup's arrowtooth eel</name>
    <dbReference type="NCBI Taxonomy" id="118154"/>
    <lineage>
        <taxon>Eukaryota</taxon>
        <taxon>Metazoa</taxon>
        <taxon>Chordata</taxon>
        <taxon>Craniata</taxon>
        <taxon>Vertebrata</taxon>
        <taxon>Euteleostomi</taxon>
        <taxon>Actinopterygii</taxon>
        <taxon>Neopterygii</taxon>
        <taxon>Teleostei</taxon>
        <taxon>Anguilliformes</taxon>
        <taxon>Synaphobranchidae</taxon>
        <taxon>Synaphobranchus</taxon>
    </lineage>
</organism>
<dbReference type="SUPFAM" id="SSF57567">
    <property type="entry name" value="Serine protease inhibitors"/>
    <property type="match status" value="2"/>
</dbReference>
<gene>
    <name evidence="4" type="ORF">SKAU_G00315700</name>
</gene>
<dbReference type="FunFam" id="2.10.25.10:FF:000674">
    <property type="entry name" value="Mucin-2"/>
    <property type="match status" value="1"/>
</dbReference>
<keyword evidence="5" id="KW-1185">Reference proteome</keyword>
<dbReference type="Pfam" id="PF00094">
    <property type="entry name" value="VWD"/>
    <property type="match status" value="1"/>
</dbReference>
<dbReference type="CDD" id="cd19941">
    <property type="entry name" value="TIL"/>
    <property type="match status" value="2"/>
</dbReference>